<dbReference type="OrthoDB" id="4207582at2759"/>
<reference evidence="1 2" key="1">
    <citation type="submission" date="2017-10" db="EMBL/GenBank/DDBJ databases">
        <title>Comparative genomics in systemic dimorphic fungi from Ajellomycetaceae.</title>
        <authorList>
            <person name="Munoz J.F."/>
            <person name="Mcewen J.G."/>
            <person name="Clay O.K."/>
            <person name="Cuomo C.A."/>
        </authorList>
    </citation>
    <scope>NUCLEOTIDE SEQUENCE [LARGE SCALE GENOMIC DNA]</scope>
    <source>
        <strain evidence="1 2">UAMH7299</strain>
    </source>
</reference>
<evidence type="ECO:0000313" key="2">
    <source>
        <dbReference type="Proteomes" id="UP000224634"/>
    </source>
</evidence>
<name>A0A2B7YJ23_POLH7</name>
<accession>A0A2B7YJ23</accession>
<gene>
    <name evidence="1" type="ORF">AJ80_03126</name>
</gene>
<evidence type="ECO:0008006" key="3">
    <source>
        <dbReference type="Google" id="ProtNLM"/>
    </source>
</evidence>
<proteinExistence type="predicted"/>
<protein>
    <recommendedName>
        <fullName evidence="3">Myb-like domain-containing protein</fullName>
    </recommendedName>
</protein>
<keyword evidence="2" id="KW-1185">Reference proteome</keyword>
<dbReference type="AlphaFoldDB" id="A0A2B7YJ23"/>
<sequence>MGFGREKNPDDNLVLITLKVLTTMTWKEIIQAFIRLRAPPGKLDSGDCRSRWSRHLSNDSTTLALEAQQPLDSGTDLLVRHYLQMEGMNHINALGRAFLNRPAPANIQTTQTATATTSAGYPVQQVIPQPTTASIAPNVQHMGQSNGPAIAAQTTATGAWFPAQQIFSHPTPASIALTSVQHIGASSGPATVAQPAAHASLVVTSSHLPTHDQAMEEPFFVPQDEGSTTLPSEWQNIVDDLDVGDLFDDVPGTDDLTLAELLNQYNPPMP</sequence>
<dbReference type="Proteomes" id="UP000224634">
    <property type="component" value="Unassembled WGS sequence"/>
</dbReference>
<dbReference type="EMBL" id="PDNA01000033">
    <property type="protein sequence ID" value="PGH21566.1"/>
    <property type="molecule type" value="Genomic_DNA"/>
</dbReference>
<comment type="caution">
    <text evidence="1">The sequence shown here is derived from an EMBL/GenBank/DDBJ whole genome shotgun (WGS) entry which is preliminary data.</text>
</comment>
<organism evidence="1 2">
    <name type="scientific">Polytolypa hystricis (strain UAMH7299)</name>
    <dbReference type="NCBI Taxonomy" id="1447883"/>
    <lineage>
        <taxon>Eukaryota</taxon>
        <taxon>Fungi</taxon>
        <taxon>Dikarya</taxon>
        <taxon>Ascomycota</taxon>
        <taxon>Pezizomycotina</taxon>
        <taxon>Eurotiomycetes</taxon>
        <taxon>Eurotiomycetidae</taxon>
        <taxon>Onygenales</taxon>
        <taxon>Onygenales incertae sedis</taxon>
        <taxon>Polytolypa</taxon>
    </lineage>
</organism>
<evidence type="ECO:0000313" key="1">
    <source>
        <dbReference type="EMBL" id="PGH21566.1"/>
    </source>
</evidence>